<evidence type="ECO:0000313" key="9">
    <source>
        <dbReference type="Proteomes" id="UP001152755"/>
    </source>
</evidence>
<dbReference type="Gene3D" id="1.20.140.10">
    <property type="entry name" value="Butyryl-CoA Dehydrogenase, subunit A, domain 3"/>
    <property type="match status" value="1"/>
</dbReference>
<evidence type="ECO:0000256" key="1">
    <source>
        <dbReference type="ARBA" id="ARBA00001974"/>
    </source>
</evidence>
<keyword evidence="5" id="KW-0560">Oxidoreductase</keyword>
<accession>A0A9X4M312</accession>
<dbReference type="InterPro" id="IPR037069">
    <property type="entry name" value="AcylCoA_DH/ox_N_sf"/>
</dbReference>
<comment type="cofactor">
    <cofactor evidence="1">
        <name>FAD</name>
        <dbReference type="ChEBI" id="CHEBI:57692"/>
    </cofactor>
</comment>
<dbReference type="InterPro" id="IPR009100">
    <property type="entry name" value="AcylCoA_DH/oxidase_NM_dom_sf"/>
</dbReference>
<evidence type="ECO:0000259" key="7">
    <source>
        <dbReference type="Pfam" id="PF02771"/>
    </source>
</evidence>
<dbReference type="InterPro" id="IPR046373">
    <property type="entry name" value="Acyl-CoA_Oxase/DH_mid-dom_sf"/>
</dbReference>
<dbReference type="Gene3D" id="2.40.110.10">
    <property type="entry name" value="Butyryl-CoA Dehydrogenase, subunit A, domain 2"/>
    <property type="match status" value="1"/>
</dbReference>
<evidence type="ECO:0000256" key="5">
    <source>
        <dbReference type="ARBA" id="ARBA00023002"/>
    </source>
</evidence>
<dbReference type="InterPro" id="IPR036250">
    <property type="entry name" value="AcylCo_DH-like_C"/>
</dbReference>
<keyword evidence="4" id="KW-0274">FAD</keyword>
<dbReference type="AlphaFoldDB" id="A0A9X4M312"/>
<dbReference type="CDD" id="cd00567">
    <property type="entry name" value="ACAD"/>
    <property type="match status" value="1"/>
</dbReference>
<dbReference type="Gene3D" id="1.10.540.10">
    <property type="entry name" value="Acyl-CoA dehydrogenase/oxidase, N-terminal domain"/>
    <property type="match status" value="1"/>
</dbReference>
<dbReference type="EMBL" id="JANRHA010000006">
    <property type="protein sequence ID" value="MDG3015177.1"/>
    <property type="molecule type" value="Genomic_DNA"/>
</dbReference>
<organism evidence="8 9">
    <name type="scientific">Speluncibacter jeojiensis</name>
    <dbReference type="NCBI Taxonomy" id="2710754"/>
    <lineage>
        <taxon>Bacteria</taxon>
        <taxon>Bacillati</taxon>
        <taxon>Actinomycetota</taxon>
        <taxon>Actinomycetes</taxon>
        <taxon>Mycobacteriales</taxon>
        <taxon>Speluncibacteraceae</taxon>
        <taxon>Speluncibacter</taxon>
    </lineage>
</organism>
<reference evidence="8" key="1">
    <citation type="submission" date="2022-08" db="EMBL/GenBank/DDBJ databases">
        <title>Genome analysis of Corynebacteriales strain.</title>
        <authorList>
            <person name="Lee S.D."/>
        </authorList>
    </citation>
    <scope>NUCLEOTIDE SEQUENCE</scope>
    <source>
        <strain evidence="8">D3-21</strain>
    </source>
</reference>
<evidence type="ECO:0000313" key="8">
    <source>
        <dbReference type="EMBL" id="MDG3015177.1"/>
    </source>
</evidence>
<dbReference type="Proteomes" id="UP001152755">
    <property type="component" value="Unassembled WGS sequence"/>
</dbReference>
<sequence length="363" mass="38127">MATIEEGGLLTEEQRALADTVRNLVGKRADSAAVRAAAESERGYDESLWQVLCEQIGVAALAIPEEFGGIGAGAMETHLVLEELGRALVPSPMLGSVVLGAQALLASGNTEACERLLPGVAEGATTLALCWGNWEVTDLPVRAGADGALTGRADYVLGGEIADVLLVAAQTADGPALFEVDPAAAGVSRERVGTMDPTRPLATVTFDSTPARRLTEGDGAAVLERVRDLAVIALSAEQVGAAAQILEKTVEYTKARKQFGRVIGSFQALKHRMADLYVEVETARSMSYSAALSLSPAEAGLAKVYCSEAFEEVAGDAIQLHGGIAITWEHDAHLYFKRAHGSSQLFGQPRRYLTELATAAGLP</sequence>
<evidence type="ECO:0000256" key="3">
    <source>
        <dbReference type="ARBA" id="ARBA00022630"/>
    </source>
</evidence>
<comment type="caution">
    <text evidence="8">The sequence shown here is derived from an EMBL/GenBank/DDBJ whole genome shotgun (WGS) entry which is preliminary data.</text>
</comment>
<feature type="domain" description="Acyl-CoA dehydrogenase/oxidase N-terminal" evidence="7">
    <location>
        <begin position="11"/>
        <end position="123"/>
    </location>
</feature>
<proteinExistence type="inferred from homology"/>
<evidence type="ECO:0000256" key="4">
    <source>
        <dbReference type="ARBA" id="ARBA00022827"/>
    </source>
</evidence>
<dbReference type="SUPFAM" id="SSF47203">
    <property type="entry name" value="Acyl-CoA dehydrogenase C-terminal domain-like"/>
    <property type="match status" value="1"/>
</dbReference>
<evidence type="ECO:0000256" key="2">
    <source>
        <dbReference type="ARBA" id="ARBA00009347"/>
    </source>
</evidence>
<keyword evidence="9" id="KW-1185">Reference proteome</keyword>
<dbReference type="GO" id="GO:0003995">
    <property type="term" value="F:acyl-CoA dehydrogenase activity"/>
    <property type="evidence" value="ECO:0007669"/>
    <property type="project" value="TreeGrafter"/>
</dbReference>
<dbReference type="RefSeq" id="WP_277833665.1">
    <property type="nucleotide sequence ID" value="NZ_JAAIVF010000005.1"/>
</dbReference>
<keyword evidence="3" id="KW-0285">Flavoprotein</keyword>
<dbReference type="InterPro" id="IPR009075">
    <property type="entry name" value="AcylCo_DH/oxidase_C"/>
</dbReference>
<name>A0A9X4M312_9ACTN</name>
<dbReference type="GO" id="GO:0050660">
    <property type="term" value="F:flavin adenine dinucleotide binding"/>
    <property type="evidence" value="ECO:0007669"/>
    <property type="project" value="InterPro"/>
</dbReference>
<comment type="similarity">
    <text evidence="2">Belongs to the acyl-CoA dehydrogenase family.</text>
</comment>
<dbReference type="Pfam" id="PF02771">
    <property type="entry name" value="Acyl-CoA_dh_N"/>
    <property type="match status" value="1"/>
</dbReference>
<protein>
    <submittedName>
        <fullName evidence="8">Acyl-CoA/acyl-ACP dehydrogenase</fullName>
    </submittedName>
</protein>
<dbReference type="Pfam" id="PF00441">
    <property type="entry name" value="Acyl-CoA_dh_1"/>
    <property type="match status" value="1"/>
</dbReference>
<feature type="domain" description="Acyl-CoA dehydrogenase/oxidase C-terminal" evidence="6">
    <location>
        <begin position="229"/>
        <end position="342"/>
    </location>
</feature>
<dbReference type="InterPro" id="IPR013786">
    <property type="entry name" value="AcylCoA_DH/ox_N"/>
</dbReference>
<dbReference type="SUPFAM" id="SSF56645">
    <property type="entry name" value="Acyl-CoA dehydrogenase NM domain-like"/>
    <property type="match status" value="1"/>
</dbReference>
<dbReference type="PANTHER" id="PTHR43884">
    <property type="entry name" value="ACYL-COA DEHYDROGENASE"/>
    <property type="match status" value="1"/>
</dbReference>
<gene>
    <name evidence="8" type="ORF">NVS88_11500</name>
</gene>
<evidence type="ECO:0000259" key="6">
    <source>
        <dbReference type="Pfam" id="PF00441"/>
    </source>
</evidence>
<dbReference type="PANTHER" id="PTHR43884:SF20">
    <property type="entry name" value="ACYL-COA DEHYDROGENASE FADE28"/>
    <property type="match status" value="1"/>
</dbReference>